<proteinExistence type="inferred from homology"/>
<evidence type="ECO:0000256" key="2">
    <source>
        <dbReference type="ARBA" id="ARBA00007613"/>
    </source>
</evidence>
<evidence type="ECO:0000256" key="6">
    <source>
        <dbReference type="ARBA" id="ARBA00023136"/>
    </source>
</evidence>
<evidence type="ECO:0000256" key="5">
    <source>
        <dbReference type="ARBA" id="ARBA00022692"/>
    </source>
</evidence>
<dbReference type="InterPro" id="IPR051906">
    <property type="entry name" value="TolC-like"/>
</dbReference>
<keyword evidence="10" id="KW-1185">Reference proteome</keyword>
<dbReference type="PANTHER" id="PTHR30026">
    <property type="entry name" value="OUTER MEMBRANE PROTEIN TOLC"/>
    <property type="match status" value="1"/>
</dbReference>
<keyword evidence="7" id="KW-0998">Cell outer membrane</keyword>
<keyword evidence="5" id="KW-0812">Transmembrane</keyword>
<gene>
    <name evidence="9" type="ORF">SAMN04487998_2536</name>
</gene>
<evidence type="ECO:0000256" key="3">
    <source>
        <dbReference type="ARBA" id="ARBA00022448"/>
    </source>
</evidence>
<evidence type="ECO:0000313" key="9">
    <source>
        <dbReference type="EMBL" id="SET73413.1"/>
    </source>
</evidence>
<dbReference type="GO" id="GO:0015288">
    <property type="term" value="F:porin activity"/>
    <property type="evidence" value="ECO:0007669"/>
    <property type="project" value="TreeGrafter"/>
</dbReference>
<protein>
    <submittedName>
        <fullName evidence="9">Outer membrane protein TolC</fullName>
    </submittedName>
</protein>
<dbReference type="SUPFAM" id="SSF56954">
    <property type="entry name" value="Outer membrane efflux proteins (OEP)"/>
    <property type="match status" value="1"/>
</dbReference>
<dbReference type="EMBL" id="FOHS01000003">
    <property type="protein sequence ID" value="SET73413.1"/>
    <property type="molecule type" value="Genomic_DNA"/>
</dbReference>
<dbReference type="RefSeq" id="WP_092772045.1">
    <property type="nucleotide sequence ID" value="NZ_FOHS01000003.1"/>
</dbReference>
<dbReference type="GO" id="GO:0015562">
    <property type="term" value="F:efflux transmembrane transporter activity"/>
    <property type="evidence" value="ECO:0007669"/>
    <property type="project" value="InterPro"/>
</dbReference>
<dbReference type="InterPro" id="IPR003423">
    <property type="entry name" value="OMP_efflux"/>
</dbReference>
<dbReference type="GO" id="GO:0009279">
    <property type="term" value="C:cell outer membrane"/>
    <property type="evidence" value="ECO:0007669"/>
    <property type="project" value="UniProtKB-SubCell"/>
</dbReference>
<comment type="similarity">
    <text evidence="2">Belongs to the outer membrane factor (OMF) (TC 1.B.17) family.</text>
</comment>
<dbReference type="Pfam" id="PF02321">
    <property type="entry name" value="OEP"/>
    <property type="match status" value="2"/>
</dbReference>
<dbReference type="Proteomes" id="UP000198697">
    <property type="component" value="Unassembled WGS sequence"/>
</dbReference>
<keyword evidence="8" id="KW-0732">Signal</keyword>
<comment type="subcellular location">
    <subcellularLocation>
        <location evidence="1">Cell outer membrane</location>
    </subcellularLocation>
</comment>
<dbReference type="PANTHER" id="PTHR30026:SF23">
    <property type="entry name" value="TO APRF-PUTATIVE OUTER MEMBRANE EFFLUX PROTEIN OR SECRETED ALKALINE PHOSPHATASE-RELATED"/>
    <property type="match status" value="1"/>
</dbReference>
<reference evidence="10" key="1">
    <citation type="submission" date="2016-10" db="EMBL/GenBank/DDBJ databases">
        <authorList>
            <person name="Varghese N."/>
            <person name="Submissions S."/>
        </authorList>
    </citation>
    <scope>NUCLEOTIDE SEQUENCE [LARGE SCALE GENOMIC DNA]</scope>
    <source>
        <strain evidence="10">DSM 15310</strain>
    </source>
</reference>
<keyword evidence="4" id="KW-1134">Transmembrane beta strand</keyword>
<keyword evidence="6" id="KW-0472">Membrane</keyword>
<dbReference type="GO" id="GO:1990281">
    <property type="term" value="C:efflux pump complex"/>
    <property type="evidence" value="ECO:0007669"/>
    <property type="project" value="TreeGrafter"/>
</dbReference>
<evidence type="ECO:0000313" key="10">
    <source>
        <dbReference type="Proteomes" id="UP000198697"/>
    </source>
</evidence>
<accession>A0A1I0GQ02</accession>
<dbReference type="STRING" id="82805.SAMN04487998_2536"/>
<sequence length="438" mass="49044">MKPTVFVNLLTAMLLLLLAVPVQAQQTEQRVSVAQLFELTRQNHPKLKVAQADIDIARQSTEVARNAQLPSVSAGLQSYYLGNSVVLDKDFSNATKVAMPHHGTSFSTEANWLVWKGGLVRNSIQIQSLKEGLMQLNYESNEQNIKLLVLGHYLDVYKLLNQEKVYTRNIALAERRLENIQRLHKEGIVTRNDVVRAELQLSNLNLARQVVQNNRAILNKQLTVALGLPDEVVVVPEEALLATAEVSAVQDYQLASKSHPSLLLARRSVEVYDVADKVIRAERSPSLSLFSGNKLQRPLTTSVPALDMYSNGWSTGLSLNINLDALYKTPRKVQLNRFEQDKAQAQANDTEQQLEVAVNASYIKYHEAVSQRNTYGVQKSLAGENYRIMESKYNNQLAILLDLLDASNAKLDAELQFTNAEANIVFSYYKLLKDSGQL</sequence>
<keyword evidence="3" id="KW-0813">Transport</keyword>
<evidence type="ECO:0000256" key="8">
    <source>
        <dbReference type="SAM" id="SignalP"/>
    </source>
</evidence>
<feature type="chain" id="PRO_5011526103" evidence="8">
    <location>
        <begin position="25"/>
        <end position="438"/>
    </location>
</feature>
<dbReference type="AlphaFoldDB" id="A0A1I0GQ02"/>
<evidence type="ECO:0000256" key="7">
    <source>
        <dbReference type="ARBA" id="ARBA00023237"/>
    </source>
</evidence>
<dbReference type="OrthoDB" id="916581at2"/>
<feature type="signal peptide" evidence="8">
    <location>
        <begin position="1"/>
        <end position="24"/>
    </location>
</feature>
<name>A0A1I0GQ02_9BACT</name>
<evidence type="ECO:0000256" key="1">
    <source>
        <dbReference type="ARBA" id="ARBA00004442"/>
    </source>
</evidence>
<organism evidence="9 10">
    <name type="scientific">Hymenobacter actinosclerus</name>
    <dbReference type="NCBI Taxonomy" id="82805"/>
    <lineage>
        <taxon>Bacteria</taxon>
        <taxon>Pseudomonadati</taxon>
        <taxon>Bacteroidota</taxon>
        <taxon>Cytophagia</taxon>
        <taxon>Cytophagales</taxon>
        <taxon>Hymenobacteraceae</taxon>
        <taxon>Hymenobacter</taxon>
    </lineage>
</organism>
<dbReference type="Gene3D" id="1.20.1600.10">
    <property type="entry name" value="Outer membrane efflux proteins (OEP)"/>
    <property type="match status" value="1"/>
</dbReference>
<evidence type="ECO:0000256" key="4">
    <source>
        <dbReference type="ARBA" id="ARBA00022452"/>
    </source>
</evidence>